<dbReference type="GO" id="GO:0016567">
    <property type="term" value="P:protein ubiquitination"/>
    <property type="evidence" value="ECO:0007669"/>
    <property type="project" value="TreeGrafter"/>
</dbReference>
<evidence type="ECO:0000256" key="3">
    <source>
        <dbReference type="PROSITE-ProRule" id="PRU00339"/>
    </source>
</evidence>
<dbReference type="AlphaFoldDB" id="A0A4S8JP75"/>
<dbReference type="Gene3D" id="1.25.40.10">
    <property type="entry name" value="Tetratricopeptide repeat domain"/>
    <property type="match status" value="4"/>
</dbReference>
<keyword evidence="1 3" id="KW-0802">TPR repeat</keyword>
<feature type="repeat" description="TPR" evidence="3">
    <location>
        <begin position="111"/>
        <end position="144"/>
    </location>
</feature>
<dbReference type="GO" id="GO:0031145">
    <property type="term" value="P:anaphase-promoting complex-dependent catabolic process"/>
    <property type="evidence" value="ECO:0007669"/>
    <property type="project" value="TreeGrafter"/>
</dbReference>
<protein>
    <recommendedName>
        <fullName evidence="7">Cdc23 domain-containing protein</fullName>
    </recommendedName>
</protein>
<feature type="region of interest" description="Disordered" evidence="4">
    <location>
        <begin position="567"/>
        <end position="586"/>
    </location>
</feature>
<evidence type="ECO:0000256" key="1">
    <source>
        <dbReference type="ARBA" id="ARBA00022803"/>
    </source>
</evidence>
<reference evidence="5 6" key="1">
    <citation type="journal article" date="2019" name="Nat. Plants">
        <title>Genome sequencing of Musa balbisiana reveals subgenome evolution and function divergence in polyploid bananas.</title>
        <authorList>
            <person name="Yao X."/>
        </authorList>
    </citation>
    <scope>NUCLEOTIDE SEQUENCE [LARGE SCALE GENOMIC DNA]</scope>
    <source>
        <strain evidence="6">cv. DH-PKW</strain>
        <tissue evidence="5">Leaves</tissue>
    </source>
</reference>
<organism evidence="5 6">
    <name type="scientific">Musa balbisiana</name>
    <name type="common">Banana</name>
    <dbReference type="NCBI Taxonomy" id="52838"/>
    <lineage>
        <taxon>Eukaryota</taxon>
        <taxon>Viridiplantae</taxon>
        <taxon>Streptophyta</taxon>
        <taxon>Embryophyta</taxon>
        <taxon>Tracheophyta</taxon>
        <taxon>Spermatophyta</taxon>
        <taxon>Magnoliopsida</taxon>
        <taxon>Liliopsida</taxon>
        <taxon>Zingiberales</taxon>
        <taxon>Musaceae</taxon>
        <taxon>Musa</taxon>
    </lineage>
</organism>
<dbReference type="Pfam" id="PF12895">
    <property type="entry name" value="ANAPC3"/>
    <property type="match status" value="1"/>
</dbReference>
<feature type="repeat" description="TPR" evidence="3">
    <location>
        <begin position="787"/>
        <end position="820"/>
    </location>
</feature>
<dbReference type="PANTHER" id="PTHR12558">
    <property type="entry name" value="CELL DIVISION CYCLE 16,23,27"/>
    <property type="match status" value="1"/>
</dbReference>
<comment type="similarity">
    <text evidence="2">Belongs to the APC3/CDC27 family.</text>
</comment>
<feature type="repeat" description="TPR" evidence="3">
    <location>
        <begin position="685"/>
        <end position="718"/>
    </location>
</feature>
<dbReference type="InterPro" id="IPR011990">
    <property type="entry name" value="TPR-like_helical_dom_sf"/>
</dbReference>
<dbReference type="PROSITE" id="PS50005">
    <property type="entry name" value="TPR"/>
    <property type="match status" value="3"/>
</dbReference>
<name>A0A4S8JP75_MUSBA</name>
<evidence type="ECO:0000256" key="2">
    <source>
        <dbReference type="ARBA" id="ARBA00038210"/>
    </source>
</evidence>
<dbReference type="SMART" id="SM00028">
    <property type="entry name" value="TPR"/>
    <property type="match status" value="5"/>
</dbReference>
<accession>A0A4S8JP75</accession>
<evidence type="ECO:0000313" key="5">
    <source>
        <dbReference type="EMBL" id="THU64068.1"/>
    </source>
</evidence>
<sequence>METLMVDRVQSSLRLLMYSNAIFLCERLCAEFPSELNLQLLATCYLLNNQAYCAYQILKGTKMPQSRYLFAVSCFRMNLLHEAEAALCPVNEPNAEACNLSTMYFEVPNGAAGHYLLGLIYRFTGRRAYAIDHFTQALAIDPLLWAAYEELCALGAVEESNEYFNDVYAQRIQQQHLSDSSSHNSSTGSEYCSLPPSAAVNSVDSVPRQSKQFLANSTREISTLQQGVVFAKVQTTNSGTSNLSQFNTPSPAATQLSGVAPPPLCRNAQVFLNAASSDGSMKSNLNLAVQAPRRKFMDEGKLRKVSGRLFSDSGPRRSTRLSAEASIIANSNAPQVGGNGSNHSAKFLGGLSSSSSAKANLASSRSLTFKKGQSWIAESFEEGRRPEIFDDSRTENMATTSSSISMSADGRCLEQGKATGDLAHDSRLMSGTQELLGLLRIFGEGYRLSCLYRCQEALEVYLKLSQKQFNTGWVLSQVGRAHFELVDYFEADHFFELARRVSPCTLEGMDTYSTVLYHLKEEMKLSYLAQELISVDRLSPQACPRPNWCVLPMPMYQHMVHRYVPKRKKEKRKEEEEVKEESVEEDGVQRVRKNKVVEEQEEAVEEEEEAYQMFVAHSGWREVGGSQWHTYKEEGTWAMGRSNWTARNGGGPCVYLSKDWYVTLEDFENGIKCYQSALQADDRHYNSWYGLGVVYLRQEKFEFAEHHLRRAYNINPRSSVLMCYLGMALHSLKRNQEALEIMEQAISADKQNPLPVYQKANILVSLERYDEALKELDQLSESAPHESSIYALMGKIYKRLEMHEKAMFYFGLALDLKPPAADVATIKAAMEKLYLPDEMDDNL</sequence>
<dbReference type="SUPFAM" id="SSF48452">
    <property type="entry name" value="TPR-like"/>
    <property type="match status" value="2"/>
</dbReference>
<dbReference type="GO" id="GO:0005680">
    <property type="term" value="C:anaphase-promoting complex"/>
    <property type="evidence" value="ECO:0007669"/>
    <property type="project" value="TreeGrafter"/>
</dbReference>
<dbReference type="Proteomes" id="UP000317650">
    <property type="component" value="Chromosome 1"/>
</dbReference>
<proteinExistence type="inferred from homology"/>
<dbReference type="GO" id="GO:0051301">
    <property type="term" value="P:cell division"/>
    <property type="evidence" value="ECO:0007669"/>
    <property type="project" value="TreeGrafter"/>
</dbReference>
<dbReference type="STRING" id="52838.A0A4S8JP75"/>
<gene>
    <name evidence="5" type="ORF">C4D60_Mb01t22560</name>
</gene>
<evidence type="ECO:0008006" key="7">
    <source>
        <dbReference type="Google" id="ProtNLM"/>
    </source>
</evidence>
<dbReference type="Pfam" id="PF14559">
    <property type="entry name" value="TPR_19"/>
    <property type="match status" value="1"/>
</dbReference>
<dbReference type="Pfam" id="PF13181">
    <property type="entry name" value="TPR_8"/>
    <property type="match status" value="1"/>
</dbReference>
<dbReference type="Pfam" id="PF13432">
    <property type="entry name" value="TPR_16"/>
    <property type="match status" value="1"/>
</dbReference>
<dbReference type="PANTHER" id="PTHR12558:SF13">
    <property type="entry name" value="CELL DIVISION CYCLE PROTEIN 27 HOMOLOG"/>
    <property type="match status" value="1"/>
</dbReference>
<dbReference type="InterPro" id="IPR019734">
    <property type="entry name" value="TPR_rpt"/>
</dbReference>
<feature type="compositionally biased region" description="Acidic residues" evidence="4">
    <location>
        <begin position="577"/>
        <end position="586"/>
    </location>
</feature>
<evidence type="ECO:0000313" key="6">
    <source>
        <dbReference type="Proteomes" id="UP000317650"/>
    </source>
</evidence>
<evidence type="ECO:0000256" key="4">
    <source>
        <dbReference type="SAM" id="MobiDB-lite"/>
    </source>
</evidence>
<keyword evidence="6" id="KW-1185">Reference proteome</keyword>
<dbReference type="EMBL" id="PYDT01000004">
    <property type="protein sequence ID" value="THU64068.1"/>
    <property type="molecule type" value="Genomic_DNA"/>
</dbReference>
<comment type="caution">
    <text evidence="5">The sequence shown here is derived from an EMBL/GenBank/DDBJ whole genome shotgun (WGS) entry which is preliminary data.</text>
</comment>
<dbReference type="GO" id="GO:0005737">
    <property type="term" value="C:cytoplasm"/>
    <property type="evidence" value="ECO:0007669"/>
    <property type="project" value="TreeGrafter"/>
</dbReference>
<dbReference type="GO" id="GO:0007091">
    <property type="term" value="P:metaphase/anaphase transition of mitotic cell cycle"/>
    <property type="evidence" value="ECO:0007669"/>
    <property type="project" value="TreeGrafter"/>
</dbReference>